<dbReference type="PANTHER" id="PTHR33747:SF1">
    <property type="entry name" value="ADENYLATE CYCLASE-ASSOCIATED CAP C-TERMINAL DOMAIN-CONTAINING PROTEIN"/>
    <property type="match status" value="1"/>
</dbReference>
<dbReference type="Gene3D" id="3.10.450.50">
    <property type="match status" value="1"/>
</dbReference>
<comment type="caution">
    <text evidence="1">The sequence shown here is derived from an EMBL/GenBank/DDBJ whole genome shotgun (WGS) entry which is preliminary data.</text>
</comment>
<dbReference type="RefSeq" id="WP_343760934.1">
    <property type="nucleotide sequence ID" value="NZ_BAAACG010000008.1"/>
</dbReference>
<gene>
    <name evidence="1" type="ORF">GCM10008906_18120</name>
</gene>
<dbReference type="Pfam" id="PF02810">
    <property type="entry name" value="SEC-C"/>
    <property type="match status" value="1"/>
</dbReference>
<dbReference type="PANTHER" id="PTHR33747">
    <property type="entry name" value="UPF0225 PROTEIN SCO1677"/>
    <property type="match status" value="1"/>
</dbReference>
<sequence length="398" mass="46865">MSCSLKEKAEVKVKKSKCKFPSLNDEKCLLSEMLSCYSKDDLTEIRRSLKIKGVSKLSKKDLITFLDEYIETNFDGILENLDFNQYLFLNRYFEEKEYLINNKEFYNDVVQSLKNYGIVFPVMVDNKFNLVIPINITKLLEDKLINNHELNLGFSLSKDILKVISEIIYYYGVLKFDDLYNVVSEVTKKLTYIDSQKLEVEFDKEYLENLLQESNCMYYGIKKQDDLIFNENVYDANYIVMAHEKLNHIEYYDIQSYEKGYKGVLEEDISMIEELKECLSKDILLSKEKIDTISNNSLFFLKNGLNIDYIMENLKDAINLKNGSIEEDFKNKLYDINFRIRKWCLKGYNEKEIRNVNNTNVHIKNPSEKVKVGRNDPCPCGSGKKYKKCCMKRLKADR</sequence>
<evidence type="ECO:0000313" key="1">
    <source>
        <dbReference type="EMBL" id="GAA0739389.1"/>
    </source>
</evidence>
<organism evidence="1 2">
    <name type="scientific">Clostridium oceanicum</name>
    <dbReference type="NCBI Taxonomy" id="1543"/>
    <lineage>
        <taxon>Bacteria</taxon>
        <taxon>Bacillati</taxon>
        <taxon>Bacillota</taxon>
        <taxon>Clostridia</taxon>
        <taxon>Eubacteriales</taxon>
        <taxon>Clostridiaceae</taxon>
        <taxon>Clostridium</taxon>
    </lineage>
</organism>
<reference evidence="2" key="1">
    <citation type="journal article" date="2019" name="Int. J. Syst. Evol. Microbiol.">
        <title>The Global Catalogue of Microorganisms (GCM) 10K type strain sequencing project: providing services to taxonomists for standard genome sequencing and annotation.</title>
        <authorList>
            <consortium name="The Broad Institute Genomics Platform"/>
            <consortium name="The Broad Institute Genome Sequencing Center for Infectious Disease"/>
            <person name="Wu L."/>
            <person name="Ma J."/>
        </authorList>
    </citation>
    <scope>NUCLEOTIDE SEQUENCE [LARGE SCALE GENOMIC DNA]</scope>
    <source>
        <strain evidence="2">JCM 1407</strain>
    </source>
</reference>
<keyword evidence="2" id="KW-1185">Reference proteome</keyword>
<accession>A0ABP3UPX8</accession>
<proteinExistence type="predicted"/>
<name>A0ABP3UPX8_9CLOT</name>
<dbReference type="InterPro" id="IPR004027">
    <property type="entry name" value="SEC_C_motif"/>
</dbReference>
<evidence type="ECO:0000313" key="2">
    <source>
        <dbReference type="Proteomes" id="UP001501510"/>
    </source>
</evidence>
<dbReference type="Proteomes" id="UP001501510">
    <property type="component" value="Unassembled WGS sequence"/>
</dbReference>
<dbReference type="SUPFAM" id="SSF103642">
    <property type="entry name" value="Sec-C motif"/>
    <property type="match status" value="1"/>
</dbReference>
<dbReference type="EMBL" id="BAAACG010000008">
    <property type="protein sequence ID" value="GAA0739389.1"/>
    <property type="molecule type" value="Genomic_DNA"/>
</dbReference>
<protein>
    <submittedName>
        <fullName evidence="1">SEC-C metal-binding domain-containing protein</fullName>
    </submittedName>
</protein>